<feature type="signal peptide" evidence="1">
    <location>
        <begin position="1"/>
        <end position="22"/>
    </location>
</feature>
<protein>
    <submittedName>
        <fullName evidence="2">Putative secreted protein</fullName>
    </submittedName>
</protein>
<organism evidence="2">
    <name type="scientific">Xenopsylla cheopis</name>
    <name type="common">Oriental rat flea</name>
    <name type="synonym">Pulex cheopis</name>
    <dbReference type="NCBI Taxonomy" id="163159"/>
    <lineage>
        <taxon>Eukaryota</taxon>
        <taxon>Metazoa</taxon>
        <taxon>Ecdysozoa</taxon>
        <taxon>Arthropoda</taxon>
        <taxon>Hexapoda</taxon>
        <taxon>Insecta</taxon>
        <taxon>Pterygota</taxon>
        <taxon>Neoptera</taxon>
        <taxon>Endopterygota</taxon>
        <taxon>Siphonaptera</taxon>
        <taxon>Pulicidae</taxon>
        <taxon>Xenopsyllinae</taxon>
        <taxon>Xenopsylla</taxon>
    </lineage>
</organism>
<reference evidence="2" key="1">
    <citation type="submission" date="2020-03" db="EMBL/GenBank/DDBJ databases">
        <title>Transcriptomic Profiling of the Digestive Tract of the Rat Flea, Xenopsylla cheopis, Following Blood Feeding and Infection with Yersinia pestis.</title>
        <authorList>
            <person name="Bland D.M."/>
            <person name="Martens C.A."/>
            <person name="Virtaneva K."/>
            <person name="Kanakabandi K."/>
            <person name="Long D."/>
            <person name="Rosenke R."/>
            <person name="Saturday G.A."/>
            <person name="Hoyt F.H."/>
            <person name="Bruno D.P."/>
            <person name="Ribeiro J.M.C."/>
            <person name="Hinnebusch J."/>
        </authorList>
    </citation>
    <scope>NUCLEOTIDE SEQUENCE</scope>
</reference>
<accession>A0A6M2DY70</accession>
<sequence length="72" mass="8199">MDCWFGFHFLLLEICLRVGNTAQAVDSNCRNSSKFSFVSPIFARYGQSIALIRLIKRSMLGPMILFQKCGHI</sequence>
<name>A0A6M2DY70_XENCH</name>
<dbReference type="EMBL" id="GIIL01007456">
    <property type="protein sequence ID" value="NOV51182.1"/>
    <property type="molecule type" value="Transcribed_RNA"/>
</dbReference>
<feature type="chain" id="PRO_5026965969" evidence="1">
    <location>
        <begin position="23"/>
        <end position="72"/>
    </location>
</feature>
<keyword evidence="1" id="KW-0732">Signal</keyword>
<evidence type="ECO:0000313" key="2">
    <source>
        <dbReference type="EMBL" id="NOV51182.1"/>
    </source>
</evidence>
<proteinExistence type="predicted"/>
<evidence type="ECO:0000256" key="1">
    <source>
        <dbReference type="SAM" id="SignalP"/>
    </source>
</evidence>
<dbReference type="AlphaFoldDB" id="A0A6M2DY70"/>